<dbReference type="Gene3D" id="3.40.1410.10">
    <property type="entry name" value="Chorismate lyase-like"/>
    <property type="match status" value="1"/>
</dbReference>
<name>A0A5E4VB05_9BURK</name>
<comment type="pathway">
    <text evidence="5">Cofactor biosynthesis; ubiquinone biosynthesis.</text>
</comment>
<dbReference type="GO" id="GO:0006744">
    <property type="term" value="P:ubiquinone biosynthetic process"/>
    <property type="evidence" value="ECO:0007669"/>
    <property type="project" value="UniProtKB-UniRule"/>
</dbReference>
<dbReference type="InterPro" id="IPR028978">
    <property type="entry name" value="Chorismate_lyase_/UTRA_dom_sf"/>
</dbReference>
<feature type="binding site" evidence="5">
    <location>
        <position position="178"/>
    </location>
    <ligand>
        <name>substrate</name>
    </ligand>
</feature>
<protein>
    <recommendedName>
        <fullName evidence="5">Probable chorismate pyruvate-lyase</fullName>
        <shortName evidence="5">CL</shortName>
        <shortName evidence="5">CPL</shortName>
        <ecNumber evidence="5">4.1.3.40</ecNumber>
    </recommendedName>
</protein>
<keyword evidence="4 5" id="KW-0670">Pyruvate</keyword>
<dbReference type="EC" id="4.1.3.40" evidence="5"/>
<dbReference type="EMBL" id="CABPSD010000006">
    <property type="protein sequence ID" value="VVE08754.1"/>
    <property type="molecule type" value="Genomic_DNA"/>
</dbReference>
<dbReference type="GO" id="GO:0008813">
    <property type="term" value="F:chorismate lyase activity"/>
    <property type="evidence" value="ECO:0007669"/>
    <property type="project" value="UniProtKB-UniRule"/>
</dbReference>
<evidence type="ECO:0000313" key="7">
    <source>
        <dbReference type="Proteomes" id="UP000368474"/>
    </source>
</evidence>
<dbReference type="Pfam" id="PF04345">
    <property type="entry name" value="Chor_lyase"/>
    <property type="match status" value="1"/>
</dbReference>
<dbReference type="GO" id="GO:0005829">
    <property type="term" value="C:cytosol"/>
    <property type="evidence" value="ECO:0007669"/>
    <property type="project" value="TreeGrafter"/>
</dbReference>
<feature type="binding site" evidence="5">
    <location>
        <position position="113"/>
    </location>
    <ligand>
        <name>substrate</name>
    </ligand>
</feature>
<dbReference type="UniPathway" id="UPA00232"/>
<evidence type="ECO:0000256" key="1">
    <source>
        <dbReference type="ARBA" id="ARBA00022490"/>
    </source>
</evidence>
<dbReference type="AlphaFoldDB" id="A0A5E4VB05"/>
<comment type="function">
    <text evidence="5">Removes the pyruvyl group from chorismate, with concomitant aromatization of the ring, to provide 4-hydroxybenzoate (4HB) for the ubiquinone pathway.</text>
</comment>
<keyword evidence="1 5" id="KW-0963">Cytoplasm</keyword>
<dbReference type="PANTHER" id="PTHR38683">
    <property type="entry name" value="CHORISMATE PYRUVATE-LYASE"/>
    <property type="match status" value="1"/>
</dbReference>
<dbReference type="GO" id="GO:0042866">
    <property type="term" value="P:pyruvate biosynthetic process"/>
    <property type="evidence" value="ECO:0007669"/>
    <property type="project" value="UniProtKB-UniRule"/>
</dbReference>
<comment type="catalytic activity">
    <reaction evidence="5">
        <text>chorismate = 4-hydroxybenzoate + pyruvate</text>
        <dbReference type="Rhea" id="RHEA:16505"/>
        <dbReference type="ChEBI" id="CHEBI:15361"/>
        <dbReference type="ChEBI" id="CHEBI:17879"/>
        <dbReference type="ChEBI" id="CHEBI:29748"/>
        <dbReference type="EC" id="4.1.3.40"/>
    </reaction>
</comment>
<evidence type="ECO:0000313" key="6">
    <source>
        <dbReference type="EMBL" id="VVE08754.1"/>
    </source>
</evidence>
<reference evidence="6 7" key="1">
    <citation type="submission" date="2019-08" db="EMBL/GenBank/DDBJ databases">
        <authorList>
            <person name="Peeters C."/>
        </authorList>
    </citation>
    <scope>NUCLEOTIDE SEQUENCE [LARGE SCALE GENOMIC DNA]</scope>
    <source>
        <strain evidence="6 7">LMG 31116</strain>
    </source>
</reference>
<dbReference type="InterPro" id="IPR007440">
    <property type="entry name" value="Chorismate--pyruvate_lyase"/>
</dbReference>
<sequence length="213" mass="23778">MTFRFDVSGRRWQAVPAPALPRRHKDWLTRGGALTRHLGALGRVSVRVVAERVMPADADQCRAIGVAPRTPMWARDVILLLDGEPVVVAHSVTPLTHSRSIWQAMRRLRTRPLADLLYHDPSVTRSVLVSSPLGPRHRLHGRARHDARDPLVGANPRARLWARRSVFLRHGAPLLVTEAFLPRFWRRLQATEAAQTGQAARARLCASGSKAHA</sequence>
<feature type="binding site" evidence="5">
    <location>
        <position position="75"/>
    </location>
    <ligand>
        <name>substrate</name>
    </ligand>
</feature>
<evidence type="ECO:0000256" key="5">
    <source>
        <dbReference type="HAMAP-Rule" id="MF_01632"/>
    </source>
</evidence>
<evidence type="ECO:0000256" key="3">
    <source>
        <dbReference type="ARBA" id="ARBA00023239"/>
    </source>
</evidence>
<accession>A0A5E4VB05</accession>
<proteinExistence type="inferred from homology"/>
<dbReference type="SUPFAM" id="SSF64288">
    <property type="entry name" value="Chorismate lyase-like"/>
    <property type="match status" value="1"/>
</dbReference>
<gene>
    <name evidence="5" type="primary">ubiC</name>
    <name evidence="6" type="ORF">PMO31116_02492</name>
</gene>
<evidence type="ECO:0000256" key="2">
    <source>
        <dbReference type="ARBA" id="ARBA00022688"/>
    </source>
</evidence>
<comment type="subcellular location">
    <subcellularLocation>
        <location evidence="5">Cytoplasm</location>
    </subcellularLocation>
</comment>
<dbReference type="Proteomes" id="UP000368474">
    <property type="component" value="Unassembled WGS sequence"/>
</dbReference>
<evidence type="ECO:0000256" key="4">
    <source>
        <dbReference type="ARBA" id="ARBA00023317"/>
    </source>
</evidence>
<keyword evidence="3 5" id="KW-0456">Lyase</keyword>
<organism evidence="6 7">
    <name type="scientific">Pandoraea morbifera</name>
    <dbReference type="NCBI Taxonomy" id="2508300"/>
    <lineage>
        <taxon>Bacteria</taxon>
        <taxon>Pseudomonadati</taxon>
        <taxon>Pseudomonadota</taxon>
        <taxon>Betaproteobacteria</taxon>
        <taxon>Burkholderiales</taxon>
        <taxon>Burkholderiaceae</taxon>
        <taxon>Pandoraea</taxon>
    </lineage>
</organism>
<keyword evidence="2 5" id="KW-0831">Ubiquinone biosynthesis</keyword>
<comment type="caution">
    <text evidence="5">Lacks conserved residue(s) required for the propagation of feature annotation.</text>
</comment>
<dbReference type="PANTHER" id="PTHR38683:SF1">
    <property type="entry name" value="CHORISMATE PYRUVATE-LYASE"/>
    <property type="match status" value="1"/>
</dbReference>
<comment type="similarity">
    <text evidence="5">Belongs to the UbiC family.</text>
</comment>
<dbReference type="HAMAP" id="MF_01632">
    <property type="entry name" value="UbiC"/>
    <property type="match status" value="1"/>
</dbReference>
<keyword evidence="7" id="KW-1185">Reference proteome</keyword>
<dbReference type="RefSeq" id="WP_246185267.1">
    <property type="nucleotide sequence ID" value="NZ_CABPSD010000006.1"/>
</dbReference>